<proteinExistence type="predicted"/>
<evidence type="ECO:0000313" key="3">
    <source>
        <dbReference type="EMBL" id="AJW29327.1"/>
    </source>
</evidence>
<organism evidence="3">
    <name type="scientific">Sphingomonas sp. NS2</name>
    <dbReference type="NCBI Taxonomy" id="908605"/>
    <lineage>
        <taxon>Bacteria</taxon>
        <taxon>Pseudomonadati</taxon>
        <taxon>Pseudomonadota</taxon>
        <taxon>Alphaproteobacteria</taxon>
        <taxon>Sphingomonadales</taxon>
        <taxon>Sphingomonadaceae</taxon>
        <taxon>Sphingomonas</taxon>
    </lineage>
</organism>
<dbReference type="GO" id="GO:0016887">
    <property type="term" value="F:ATP hydrolysis activity"/>
    <property type="evidence" value="ECO:0007669"/>
    <property type="project" value="InterPro"/>
</dbReference>
<sequence>MRMFVRNIGCIGPDGVSVALDDVVCVVGRNNSGKSTLLRAYELAQGSEKFDWSRDRHAHATADQPSEVILEIHIPDGIGNISEEWKEKRGDHRILTSRWQWHESYVGDSKLFPIRQTRRPGQIENEGYAEDGKAGGADNVFKSRLPQPVRIGSRGDPTEAEKALMKLVLEPVGTALSNAAADANTALAQAVAQLTNGVNGIVKQQEAKFSAAVSDVEQGFTSVFPGLSVKLDVQAAAPKFDAAKLIADGSGLRVTDGGAEVQLSQQGAGAQRALFWTMLQVRNRIVSDKKLRDDKIKALTKDLGKAQKDAEKAKEIQAQIDSIQDGGALPEDADDPALPGYILLIDEPENALHPLAARAAQRQLYQLAQQPEWQVMLTTHSPLFINPAMDHTTILRLEREHADGGFSPKTFRTDEAEFQADEKESLKAIQEMDPTFCEVFFGTYPIIVEGDTEHAAFIAAVVEAGHELIDQVTIIKARGKPQIRAVMKMLIHFQKDFGVLHDCDWPHGKDGKQNKDGSLAKSGSWAHNAEIRRLVNQAKSLGVAVAHHVSIPDFERRIGLPRGTAGKPFEAYLAIKKDDTIKAEVQELLQNLKQPERHAEGAKPACDAESFVDGLLQNLRTGAAKHQWEDAFRLGD</sequence>
<feature type="domain" description="Endonuclease GajA/Old nuclease/RecF-like AAA" evidence="1">
    <location>
        <begin position="341"/>
        <end position="385"/>
    </location>
</feature>
<dbReference type="Gene3D" id="3.40.50.300">
    <property type="entry name" value="P-loop containing nucleotide triphosphate hydrolases"/>
    <property type="match status" value="2"/>
</dbReference>
<dbReference type="SUPFAM" id="SSF52540">
    <property type="entry name" value="P-loop containing nucleoside triphosphate hydrolases"/>
    <property type="match status" value="1"/>
</dbReference>
<feature type="domain" description="OLD protein-like TOPRIM" evidence="2">
    <location>
        <begin position="440"/>
        <end position="504"/>
    </location>
</feature>
<accession>A0A0D4ZYI0</accession>
<evidence type="ECO:0000259" key="1">
    <source>
        <dbReference type="Pfam" id="PF13175"/>
    </source>
</evidence>
<dbReference type="PANTHER" id="PTHR43581:SF4">
    <property type="entry name" value="ATP_GTP PHOSPHATASE"/>
    <property type="match status" value="1"/>
</dbReference>
<dbReference type="CDD" id="cd00267">
    <property type="entry name" value="ABC_ATPase"/>
    <property type="match status" value="1"/>
</dbReference>
<dbReference type="InterPro" id="IPR027417">
    <property type="entry name" value="P-loop_NTPase"/>
</dbReference>
<reference evidence="3" key="1">
    <citation type="submission" date="2014-06" db="EMBL/GenBank/DDBJ databases">
        <title>Molecular and ecological studies on carbamate pesticide degrading bacteria isolated from agricultural soils.</title>
        <authorList>
            <person name="Kim D.-U."/>
            <person name="Ka J.-O."/>
        </authorList>
    </citation>
    <scope>NUCLEOTIDE SEQUENCE</scope>
    <source>
        <strain evidence="3">NS2</strain>
        <plasmid evidence="3">201</plasmid>
    </source>
</reference>
<gene>
    <name evidence="3" type="ORF">plasmid201_139</name>
</gene>
<dbReference type="PANTHER" id="PTHR43581">
    <property type="entry name" value="ATP/GTP PHOSPHATASE"/>
    <property type="match status" value="1"/>
</dbReference>
<dbReference type="InterPro" id="IPR051396">
    <property type="entry name" value="Bact_Antivir_Def_Nuclease"/>
</dbReference>
<name>A0A0D4ZYI0_9SPHN</name>
<evidence type="ECO:0000259" key="2">
    <source>
        <dbReference type="Pfam" id="PF20469"/>
    </source>
</evidence>
<protein>
    <submittedName>
        <fullName evidence="3">Uncharacterized protein</fullName>
    </submittedName>
</protein>
<dbReference type="GO" id="GO:0005524">
    <property type="term" value="F:ATP binding"/>
    <property type="evidence" value="ECO:0007669"/>
    <property type="project" value="InterPro"/>
</dbReference>
<dbReference type="AlphaFoldDB" id="A0A0D4ZYI0"/>
<dbReference type="Pfam" id="PF20469">
    <property type="entry name" value="OLD-like_TOPRIM"/>
    <property type="match status" value="1"/>
</dbReference>
<dbReference type="InterPro" id="IPR041685">
    <property type="entry name" value="AAA_GajA/Old/RecF-like"/>
</dbReference>
<dbReference type="EMBL" id="KM017070">
    <property type="protein sequence ID" value="AJW29327.1"/>
    <property type="molecule type" value="Genomic_DNA"/>
</dbReference>
<geneLocation type="plasmid" evidence="3">
    <name>201</name>
</geneLocation>
<dbReference type="InterPro" id="IPR034139">
    <property type="entry name" value="TOPRIM_OLD"/>
</dbReference>
<dbReference type="Pfam" id="PF13175">
    <property type="entry name" value="AAA_15"/>
    <property type="match status" value="1"/>
</dbReference>
<keyword evidence="3" id="KW-0614">Plasmid</keyword>